<dbReference type="PROSITE" id="PS51118">
    <property type="entry name" value="HTH_HXLR"/>
    <property type="match status" value="1"/>
</dbReference>
<comment type="caution">
    <text evidence="5">The sequence shown here is derived from an EMBL/GenBank/DDBJ whole genome shotgun (WGS) entry which is preliminary data.</text>
</comment>
<evidence type="ECO:0000259" key="4">
    <source>
        <dbReference type="PROSITE" id="PS51118"/>
    </source>
</evidence>
<evidence type="ECO:0000313" key="6">
    <source>
        <dbReference type="Proteomes" id="UP001196301"/>
    </source>
</evidence>
<evidence type="ECO:0000313" key="5">
    <source>
        <dbReference type="EMBL" id="MBU5335411.1"/>
    </source>
</evidence>
<gene>
    <name evidence="5" type="ORF">KQI20_03070</name>
</gene>
<dbReference type="PANTHER" id="PTHR33204:SF29">
    <property type="entry name" value="TRANSCRIPTIONAL REGULATOR"/>
    <property type="match status" value="1"/>
</dbReference>
<organism evidence="5 6">
    <name type="scientific">Intestinibacter bartlettii</name>
    <dbReference type="NCBI Taxonomy" id="261299"/>
    <lineage>
        <taxon>Bacteria</taxon>
        <taxon>Bacillati</taxon>
        <taxon>Bacillota</taxon>
        <taxon>Clostridia</taxon>
        <taxon>Peptostreptococcales</taxon>
        <taxon>Peptostreptococcaceae</taxon>
        <taxon>Intestinibacter</taxon>
    </lineage>
</organism>
<accession>A0ABS6DUB5</accession>
<sequence length="120" mass="14010">MQELVNRPSVCEQSREICPIKIVSKLISGKWKIPILWYLSQEKRRFSELQRLMPGASKGVLSKQLNELINDHLIEKIVYDQTPPKVEYSLSKTGESFTSVLDVLKDWGEEYIKEYQQIKP</sequence>
<proteinExistence type="predicted"/>
<dbReference type="EMBL" id="JAHLOQ010000005">
    <property type="protein sequence ID" value="MBU5335411.1"/>
    <property type="molecule type" value="Genomic_DNA"/>
</dbReference>
<dbReference type="PANTHER" id="PTHR33204">
    <property type="entry name" value="TRANSCRIPTIONAL REGULATOR, MARR FAMILY"/>
    <property type="match status" value="1"/>
</dbReference>
<dbReference type="Pfam" id="PF01638">
    <property type="entry name" value="HxlR"/>
    <property type="match status" value="1"/>
</dbReference>
<keyword evidence="1" id="KW-0805">Transcription regulation</keyword>
<dbReference type="InterPro" id="IPR002577">
    <property type="entry name" value="HTH_HxlR"/>
</dbReference>
<keyword evidence="2" id="KW-0238">DNA-binding</keyword>
<dbReference type="Proteomes" id="UP001196301">
    <property type="component" value="Unassembled WGS sequence"/>
</dbReference>
<feature type="domain" description="HTH hxlR-type" evidence="4">
    <location>
        <begin position="18"/>
        <end position="116"/>
    </location>
</feature>
<keyword evidence="3" id="KW-0804">Transcription</keyword>
<evidence type="ECO:0000256" key="3">
    <source>
        <dbReference type="ARBA" id="ARBA00023163"/>
    </source>
</evidence>
<name>A0ABS6DUB5_9FIRM</name>
<evidence type="ECO:0000256" key="2">
    <source>
        <dbReference type="ARBA" id="ARBA00023125"/>
    </source>
</evidence>
<keyword evidence="6" id="KW-1185">Reference proteome</keyword>
<dbReference type="RefSeq" id="WP_216568528.1">
    <property type="nucleotide sequence ID" value="NZ_JAHLOQ010000005.1"/>
</dbReference>
<reference evidence="5 6" key="1">
    <citation type="submission" date="2021-06" db="EMBL/GenBank/DDBJ databases">
        <authorList>
            <person name="Sun Q."/>
            <person name="Li D."/>
        </authorList>
    </citation>
    <scope>NUCLEOTIDE SEQUENCE [LARGE SCALE GENOMIC DNA]</scope>
    <source>
        <strain evidence="5 6">N19</strain>
    </source>
</reference>
<protein>
    <submittedName>
        <fullName evidence="5">Helix-turn-helix transcriptional regulator</fullName>
    </submittedName>
</protein>
<evidence type="ECO:0000256" key="1">
    <source>
        <dbReference type="ARBA" id="ARBA00023015"/>
    </source>
</evidence>